<name>A0A0G1SJV5_9BACT</name>
<reference evidence="1 2" key="1">
    <citation type="journal article" date="2015" name="Nature">
        <title>rRNA introns, odd ribosomes, and small enigmatic genomes across a large radiation of phyla.</title>
        <authorList>
            <person name="Brown C.T."/>
            <person name="Hug L.A."/>
            <person name="Thomas B.C."/>
            <person name="Sharon I."/>
            <person name="Castelle C.J."/>
            <person name="Singh A."/>
            <person name="Wilkins M.J."/>
            <person name="Williams K.H."/>
            <person name="Banfield J.F."/>
        </authorList>
    </citation>
    <scope>NUCLEOTIDE SEQUENCE [LARGE SCALE GENOMIC DNA]</scope>
</reference>
<protein>
    <submittedName>
        <fullName evidence="1">Uncharacterized protein</fullName>
    </submittedName>
</protein>
<evidence type="ECO:0000313" key="1">
    <source>
        <dbReference type="EMBL" id="KKU69707.1"/>
    </source>
</evidence>
<proteinExistence type="predicted"/>
<comment type="caution">
    <text evidence="1">The sequence shown here is derived from an EMBL/GenBank/DDBJ whole genome shotgun (WGS) entry which is preliminary data.</text>
</comment>
<dbReference type="AlphaFoldDB" id="A0A0G1SJV5"/>
<accession>A0A0G1SJV5</accession>
<gene>
    <name evidence="1" type="ORF">UX92_C0012G0050</name>
</gene>
<evidence type="ECO:0000313" key="2">
    <source>
        <dbReference type="Proteomes" id="UP000034565"/>
    </source>
</evidence>
<organism evidence="1 2">
    <name type="scientific">Candidatus Amesbacteria bacterium GW2011_GWA1_47_20</name>
    <dbReference type="NCBI Taxonomy" id="1618354"/>
    <lineage>
        <taxon>Bacteria</taxon>
        <taxon>Candidatus Amesiibacteriota</taxon>
    </lineage>
</organism>
<dbReference type="Proteomes" id="UP000034565">
    <property type="component" value="Unassembled WGS sequence"/>
</dbReference>
<dbReference type="EMBL" id="LCOA01000012">
    <property type="protein sequence ID" value="KKU69707.1"/>
    <property type="molecule type" value="Genomic_DNA"/>
</dbReference>
<sequence length="56" mass="6525">MGKHHSGHAFLSDSGIWIFFAKRIYDIGQIGRIGRIGRIMMHCSTVPPKRWNNRSW</sequence>